<evidence type="ECO:0000256" key="10">
    <source>
        <dbReference type="ARBA" id="ARBA00023316"/>
    </source>
</evidence>
<feature type="transmembrane region" description="Helical" evidence="11">
    <location>
        <begin position="143"/>
        <end position="160"/>
    </location>
</feature>
<comment type="subcellular location">
    <subcellularLocation>
        <location evidence="1">Membrane</location>
        <topology evidence="1">Multi-pass membrane protein</topology>
    </subcellularLocation>
</comment>
<keyword evidence="4" id="KW-0808">Transferase</keyword>
<dbReference type="PANTHER" id="PTHR30474">
    <property type="entry name" value="CELL CYCLE PROTEIN"/>
    <property type="match status" value="1"/>
</dbReference>
<evidence type="ECO:0000256" key="11">
    <source>
        <dbReference type="SAM" id="Phobius"/>
    </source>
</evidence>
<evidence type="ECO:0000313" key="13">
    <source>
        <dbReference type="Proteomes" id="UP000070366"/>
    </source>
</evidence>
<evidence type="ECO:0000256" key="4">
    <source>
        <dbReference type="ARBA" id="ARBA00022679"/>
    </source>
</evidence>
<gene>
    <name evidence="12" type="ORF">HMPREF3293_02991</name>
</gene>
<dbReference type="GO" id="GO:0005886">
    <property type="term" value="C:plasma membrane"/>
    <property type="evidence" value="ECO:0007669"/>
    <property type="project" value="TreeGrafter"/>
</dbReference>
<keyword evidence="9 11" id="KW-0472">Membrane</keyword>
<dbReference type="STRING" id="626937.HMPREF3293_02991"/>
<dbReference type="PANTHER" id="PTHR30474:SF1">
    <property type="entry name" value="PEPTIDOGLYCAN GLYCOSYLTRANSFERASE MRDB"/>
    <property type="match status" value="1"/>
</dbReference>
<feature type="transmembrane region" description="Helical" evidence="11">
    <location>
        <begin position="112"/>
        <end position="131"/>
    </location>
</feature>
<dbReference type="GO" id="GO:0008360">
    <property type="term" value="P:regulation of cell shape"/>
    <property type="evidence" value="ECO:0007669"/>
    <property type="project" value="UniProtKB-KW"/>
</dbReference>
<keyword evidence="13" id="KW-1185">Reference proteome</keyword>
<keyword evidence="8 11" id="KW-1133">Transmembrane helix</keyword>
<dbReference type="EMBL" id="LSZW01000065">
    <property type="protein sequence ID" value="KXK64336.1"/>
    <property type="molecule type" value="Genomic_DNA"/>
</dbReference>
<feature type="transmembrane region" description="Helical" evidence="11">
    <location>
        <begin position="65"/>
        <end position="86"/>
    </location>
</feature>
<accession>A0A136Q1G6</accession>
<dbReference type="PATRIC" id="fig|626937.4.peg.2941"/>
<keyword evidence="2" id="KW-1003">Cell membrane</keyword>
<feature type="transmembrane region" description="Helical" evidence="11">
    <location>
        <begin position="420"/>
        <end position="440"/>
    </location>
</feature>
<dbReference type="InterPro" id="IPR011923">
    <property type="entry name" value="RodA/MrdB"/>
</dbReference>
<name>A0A136Q1G6_9FIRM</name>
<reference evidence="12 13" key="1">
    <citation type="submission" date="2016-02" db="EMBL/GenBank/DDBJ databases">
        <authorList>
            <person name="Wen L."/>
            <person name="He K."/>
            <person name="Yang H."/>
        </authorList>
    </citation>
    <scope>NUCLEOTIDE SEQUENCE [LARGE SCALE GENOMIC DNA]</scope>
    <source>
        <strain evidence="12 13">DSM 22607</strain>
    </source>
</reference>
<feature type="transmembrane region" description="Helical" evidence="11">
    <location>
        <begin position="254"/>
        <end position="273"/>
    </location>
</feature>
<evidence type="ECO:0000313" key="12">
    <source>
        <dbReference type="EMBL" id="KXK64336.1"/>
    </source>
</evidence>
<dbReference type="GO" id="GO:0016757">
    <property type="term" value="F:glycosyltransferase activity"/>
    <property type="evidence" value="ECO:0007669"/>
    <property type="project" value="UniProtKB-KW"/>
</dbReference>
<dbReference type="NCBIfam" id="TIGR02210">
    <property type="entry name" value="rodA_shape"/>
    <property type="match status" value="1"/>
</dbReference>
<feature type="transmembrane region" description="Helical" evidence="11">
    <location>
        <begin position="218"/>
        <end position="247"/>
    </location>
</feature>
<evidence type="ECO:0000256" key="9">
    <source>
        <dbReference type="ARBA" id="ARBA00023136"/>
    </source>
</evidence>
<evidence type="ECO:0000256" key="8">
    <source>
        <dbReference type="ARBA" id="ARBA00022989"/>
    </source>
</evidence>
<protein>
    <submittedName>
        <fullName evidence="12">Putative rod shape-determining protein RodA</fullName>
    </submittedName>
</protein>
<dbReference type="GO" id="GO:0071555">
    <property type="term" value="P:cell wall organization"/>
    <property type="evidence" value="ECO:0007669"/>
    <property type="project" value="UniProtKB-KW"/>
</dbReference>
<dbReference type="GO" id="GO:0051301">
    <property type="term" value="P:cell division"/>
    <property type="evidence" value="ECO:0007669"/>
    <property type="project" value="InterPro"/>
</dbReference>
<dbReference type="InterPro" id="IPR001182">
    <property type="entry name" value="FtsW/RodA"/>
</dbReference>
<organism evidence="12 13">
    <name type="scientific">Christensenella minuta</name>
    <dbReference type="NCBI Taxonomy" id="626937"/>
    <lineage>
        <taxon>Bacteria</taxon>
        <taxon>Bacillati</taxon>
        <taxon>Bacillota</taxon>
        <taxon>Clostridia</taxon>
        <taxon>Christensenellales</taxon>
        <taxon>Christensenellaceae</taxon>
        <taxon>Christensenella</taxon>
    </lineage>
</organism>
<comment type="caution">
    <text evidence="12">The sequence shown here is derived from an EMBL/GenBank/DDBJ whole genome shotgun (WGS) entry which is preliminary data.</text>
</comment>
<evidence type="ECO:0000256" key="2">
    <source>
        <dbReference type="ARBA" id="ARBA00022475"/>
    </source>
</evidence>
<feature type="transmembrane region" description="Helical" evidence="11">
    <location>
        <begin position="344"/>
        <end position="371"/>
    </location>
</feature>
<dbReference type="Proteomes" id="UP000070366">
    <property type="component" value="Unassembled WGS sequence"/>
</dbReference>
<evidence type="ECO:0000256" key="1">
    <source>
        <dbReference type="ARBA" id="ARBA00004141"/>
    </source>
</evidence>
<evidence type="ECO:0000256" key="6">
    <source>
        <dbReference type="ARBA" id="ARBA00022960"/>
    </source>
</evidence>
<keyword evidence="10" id="KW-0961">Cell wall biogenesis/degradation</keyword>
<evidence type="ECO:0000256" key="5">
    <source>
        <dbReference type="ARBA" id="ARBA00022692"/>
    </source>
</evidence>
<dbReference type="GO" id="GO:0032153">
    <property type="term" value="C:cell division site"/>
    <property type="evidence" value="ECO:0007669"/>
    <property type="project" value="TreeGrafter"/>
</dbReference>
<evidence type="ECO:0000256" key="7">
    <source>
        <dbReference type="ARBA" id="ARBA00022984"/>
    </source>
</evidence>
<feature type="transmembrane region" description="Helical" evidence="11">
    <location>
        <begin position="383"/>
        <end position="400"/>
    </location>
</feature>
<dbReference type="InterPro" id="IPR018365">
    <property type="entry name" value="Cell_cycle_FtsW-rel_CS"/>
</dbReference>
<sequence length="450" mass="49751">MPRFRGKAEIVCENRAWKETGGIPAAAPDAPQCGAAALHARFLLQQRNYGAYMKGKLVNKNMWKYVDWFLVAIIVILVGYSLLSILNATASPFTGDESTFSEFMANLDLGTAGWQMIFFLIGLGCMFLVMLLDYHTLAHFTEWIYWICIALLVAVLFFGSTQKGTSGWFMIGSRGFQPAEVCKILIIIVLAKIFADKTEGNDDGIQTFADVFPMLWRMLLPVVLIAVQPDFGTAVVYVFVFIVMLFMAKVNWKVVLWLILIAVAAGLLFLLYISQAEGGEGNYQWTRLLSFFSPDAQAVQDADATLQVDQAKMAIGSGQFFGKGLFTPGSLSQLGYVPESHNDFIFAVTVEAFGFLGGIVLIILYFLLIGRTFMLSLRARDDFGAYIIIGVAAMMLFHVVENIGMNVGILPVTGIPLPFFSYGGSSMVTNCIAIGMVISVDMRRQRWQGQ</sequence>
<evidence type="ECO:0000256" key="3">
    <source>
        <dbReference type="ARBA" id="ARBA00022676"/>
    </source>
</evidence>
<keyword evidence="5 11" id="KW-0812">Transmembrane</keyword>
<proteinExistence type="predicted"/>
<keyword evidence="7" id="KW-0573">Peptidoglycan synthesis</keyword>
<dbReference type="KEGG" id="cmiu:B1H56_08360"/>
<dbReference type="OrthoDB" id="9812661at2"/>
<keyword evidence="6" id="KW-0133">Cell shape</keyword>
<dbReference type="GO" id="GO:0015648">
    <property type="term" value="F:lipid-linked peptidoglycan transporter activity"/>
    <property type="evidence" value="ECO:0007669"/>
    <property type="project" value="TreeGrafter"/>
</dbReference>
<dbReference type="AlphaFoldDB" id="A0A136Q1G6"/>
<dbReference type="PROSITE" id="PS00428">
    <property type="entry name" value="FTSW_RODA_SPOVE"/>
    <property type="match status" value="1"/>
</dbReference>
<dbReference type="GO" id="GO:0009252">
    <property type="term" value="P:peptidoglycan biosynthetic process"/>
    <property type="evidence" value="ECO:0007669"/>
    <property type="project" value="UniProtKB-KW"/>
</dbReference>
<dbReference type="Pfam" id="PF01098">
    <property type="entry name" value="FTSW_RODA_SPOVE"/>
    <property type="match status" value="1"/>
</dbReference>
<keyword evidence="3" id="KW-0328">Glycosyltransferase</keyword>